<evidence type="ECO:0000313" key="4">
    <source>
        <dbReference type="Proteomes" id="UP000243451"/>
    </source>
</evidence>
<comment type="caution">
    <text evidence="3">The sequence shown here is derived from an EMBL/GenBank/DDBJ whole genome shotgun (WGS) entry which is preliminary data.</text>
</comment>
<dbReference type="OrthoDB" id="7032484at2"/>
<protein>
    <recommendedName>
        <fullName evidence="2">BON domain-containing protein</fullName>
    </recommendedName>
</protein>
<feature type="domain" description="BON" evidence="2">
    <location>
        <begin position="45"/>
        <end position="114"/>
    </location>
</feature>
<evidence type="ECO:0000313" key="3">
    <source>
        <dbReference type="EMBL" id="POB03628.1"/>
    </source>
</evidence>
<dbReference type="PROSITE" id="PS50914">
    <property type="entry name" value="BON"/>
    <property type="match status" value="1"/>
</dbReference>
<feature type="signal peptide" evidence="1">
    <location>
        <begin position="1"/>
        <end position="23"/>
    </location>
</feature>
<dbReference type="Pfam" id="PF04972">
    <property type="entry name" value="BON"/>
    <property type="match status" value="1"/>
</dbReference>
<proteinExistence type="predicted"/>
<keyword evidence="1" id="KW-0732">Signal</keyword>
<dbReference type="InterPro" id="IPR051686">
    <property type="entry name" value="Lipoprotein_DolP"/>
</dbReference>
<dbReference type="EMBL" id="PPSK01000007">
    <property type="protein sequence ID" value="POB03628.1"/>
    <property type="molecule type" value="Genomic_DNA"/>
</dbReference>
<dbReference type="InterPro" id="IPR007055">
    <property type="entry name" value="BON_dom"/>
</dbReference>
<feature type="chain" id="PRO_5015104863" description="BON domain-containing protein" evidence="1">
    <location>
        <begin position="24"/>
        <end position="136"/>
    </location>
</feature>
<organism evidence="3 4">
    <name type="scientific">Halopseudomonas oceani</name>
    <dbReference type="NCBI Taxonomy" id="1708783"/>
    <lineage>
        <taxon>Bacteria</taxon>
        <taxon>Pseudomonadati</taxon>
        <taxon>Pseudomonadota</taxon>
        <taxon>Gammaproteobacteria</taxon>
        <taxon>Pseudomonadales</taxon>
        <taxon>Pseudomonadaceae</taxon>
        <taxon>Halopseudomonas</taxon>
    </lineage>
</organism>
<dbReference type="AlphaFoldDB" id="A0A2P4EVM6"/>
<evidence type="ECO:0000256" key="1">
    <source>
        <dbReference type="SAM" id="SignalP"/>
    </source>
</evidence>
<accession>A0A2P4EVM6</accession>
<keyword evidence="4" id="KW-1185">Reference proteome</keyword>
<dbReference type="Gene3D" id="3.30.1340.30">
    <property type="match status" value="1"/>
</dbReference>
<gene>
    <name evidence="3" type="ORF">C1949_09670</name>
</gene>
<dbReference type="PANTHER" id="PTHR34606:SF15">
    <property type="entry name" value="BON DOMAIN-CONTAINING PROTEIN"/>
    <property type="match status" value="1"/>
</dbReference>
<dbReference type="PANTHER" id="PTHR34606">
    <property type="entry name" value="BON DOMAIN-CONTAINING PROTEIN"/>
    <property type="match status" value="1"/>
</dbReference>
<name>A0A2P4EVM6_9GAMM</name>
<dbReference type="Proteomes" id="UP000243451">
    <property type="component" value="Unassembled WGS sequence"/>
</dbReference>
<sequence>MHSAIPPALLALSTSLLSSLVFGTPASTGPYSMEQSHPAIVQSHDDASITRALESRLAWQGNTRGIQIRVSCNKGVVTLSGTVLNNNDFRVATETALHTPGVRSVDTSSLRIGSAQPVNNRPPLPAALVAKGRLSL</sequence>
<reference evidence="3 4" key="1">
    <citation type="submission" date="2018-01" db="EMBL/GenBank/DDBJ databases">
        <title>Draft genome of the type strain Pseudomonas oceani DSM 100277 isolated from the deep water in Okinawa trough, northwestern Pacific Ocean.</title>
        <authorList>
            <person name="Gomila M."/>
            <person name="Mulet M."/>
            <person name="Garcia-Valdes E."/>
            <person name="Lalucat J."/>
        </authorList>
    </citation>
    <scope>NUCLEOTIDE SEQUENCE [LARGE SCALE GENOMIC DNA]</scope>
    <source>
        <strain evidence="3 4">DSM 100277</strain>
    </source>
</reference>
<evidence type="ECO:0000259" key="2">
    <source>
        <dbReference type="PROSITE" id="PS50914"/>
    </source>
</evidence>
<dbReference type="RefSeq" id="WP_104738270.1">
    <property type="nucleotide sequence ID" value="NZ_BMHR01000006.1"/>
</dbReference>